<dbReference type="PANTHER" id="PTHR30250">
    <property type="entry name" value="PST FAMILY PREDICTED COLANIC ACID TRANSPORTER"/>
    <property type="match status" value="1"/>
</dbReference>
<evidence type="ECO:0000256" key="4">
    <source>
        <dbReference type="ARBA" id="ARBA00022989"/>
    </source>
</evidence>
<reference evidence="7 8" key="1">
    <citation type="submission" date="2018-08" db="EMBL/GenBank/DDBJ databases">
        <title>A genome reference for cultivated species of the human gut microbiota.</title>
        <authorList>
            <person name="Zou Y."/>
            <person name="Xue W."/>
            <person name="Luo G."/>
        </authorList>
    </citation>
    <scope>NUCLEOTIDE SEQUENCE [LARGE SCALE GENOMIC DNA]</scope>
    <source>
        <strain evidence="7 8">AF39-14AC</strain>
    </source>
</reference>
<dbReference type="Proteomes" id="UP000286181">
    <property type="component" value="Unassembled WGS sequence"/>
</dbReference>
<dbReference type="EMBL" id="QROF01000013">
    <property type="protein sequence ID" value="RHL02380.1"/>
    <property type="molecule type" value="Genomic_DNA"/>
</dbReference>
<feature type="transmembrane region" description="Helical" evidence="6">
    <location>
        <begin position="460"/>
        <end position="480"/>
    </location>
</feature>
<feature type="transmembrane region" description="Helical" evidence="6">
    <location>
        <begin position="334"/>
        <end position="351"/>
    </location>
</feature>
<feature type="transmembrane region" description="Helical" evidence="6">
    <location>
        <begin position="119"/>
        <end position="139"/>
    </location>
</feature>
<dbReference type="AlphaFoldDB" id="A0A415I426"/>
<feature type="transmembrane region" description="Helical" evidence="6">
    <location>
        <begin position="225"/>
        <end position="249"/>
    </location>
</feature>
<feature type="transmembrane region" description="Helical" evidence="6">
    <location>
        <begin position="394"/>
        <end position="415"/>
    </location>
</feature>
<evidence type="ECO:0000256" key="1">
    <source>
        <dbReference type="ARBA" id="ARBA00004651"/>
    </source>
</evidence>
<proteinExistence type="predicted"/>
<sequence length="495" mass="55669">MKKKMMVNILTGFLGQLLVIILGIIIPKIMIGTYGSDLNGLVSTVAQIYTYLSLLEAGIGQATRNALYKPIAEHNEEKINFILQSAKGYFKKITFYYAIGVIGISVIAPLAIKTNVDRLTVFLIVIIEGLSGVISFYYIETPVTMLNADGKGYVNNVLNLSNKVLAYAIKIILAFGGINILFVEFSYFIINILKVLFYKLYFKKKYPWIVLKTNNSYGILRDRNAYVLTEIAWTIFSSTDMIVISTFLSTKLASVYSIYNMIFSNLSILLNAVANSISYILGQSFHKSIKEYEKVHDAFTALYLGSITIIMSVCYILTIPFIELYTKGISDVNYIYNELPVMFCLVQLLSWSRNVSGNLTGIAGYAKPTSYISIIEAILNIILSIILIGKMGIVGVLLATVIALPLKVIWCIYISDKKVLKRSYKKSIMILGSNYLFFAFVIWCKHYVNFKISSLCEFLIYGTGLTFIIGVGVILINIIVNRELIMVVKKYIFKR</sequence>
<evidence type="ECO:0000256" key="6">
    <source>
        <dbReference type="SAM" id="Phobius"/>
    </source>
</evidence>
<feature type="transmembrane region" description="Helical" evidence="6">
    <location>
        <begin position="261"/>
        <end position="281"/>
    </location>
</feature>
<name>A0A415I426_9FIRM</name>
<feature type="transmembrane region" description="Helical" evidence="6">
    <location>
        <begin position="301"/>
        <end position="322"/>
    </location>
</feature>
<evidence type="ECO:0000256" key="2">
    <source>
        <dbReference type="ARBA" id="ARBA00022475"/>
    </source>
</evidence>
<protein>
    <submittedName>
        <fullName evidence="7">Uncharacterized protein</fullName>
    </submittedName>
</protein>
<comment type="caution">
    <text evidence="7">The sequence shown here is derived from an EMBL/GenBank/DDBJ whole genome shotgun (WGS) entry which is preliminary data.</text>
</comment>
<keyword evidence="2" id="KW-1003">Cell membrane</keyword>
<evidence type="ECO:0000313" key="8">
    <source>
        <dbReference type="Proteomes" id="UP000286181"/>
    </source>
</evidence>
<dbReference type="InterPro" id="IPR050833">
    <property type="entry name" value="Poly_Biosynth_Transport"/>
</dbReference>
<comment type="subcellular location">
    <subcellularLocation>
        <location evidence="1">Cell membrane</location>
        <topology evidence="1">Multi-pass membrane protein</topology>
    </subcellularLocation>
</comment>
<gene>
    <name evidence="7" type="ORF">DW038_13215</name>
</gene>
<accession>A0A415I426</accession>
<feature type="transmembrane region" description="Helical" evidence="6">
    <location>
        <begin position="7"/>
        <end position="31"/>
    </location>
</feature>
<feature type="transmembrane region" description="Helical" evidence="6">
    <location>
        <begin position="93"/>
        <end position="112"/>
    </location>
</feature>
<keyword evidence="4 6" id="KW-1133">Transmembrane helix</keyword>
<feature type="transmembrane region" description="Helical" evidence="6">
    <location>
        <begin position="371"/>
        <end position="388"/>
    </location>
</feature>
<feature type="transmembrane region" description="Helical" evidence="6">
    <location>
        <begin position="164"/>
        <end position="197"/>
    </location>
</feature>
<evidence type="ECO:0000256" key="3">
    <source>
        <dbReference type="ARBA" id="ARBA00022692"/>
    </source>
</evidence>
<organism evidence="7 8">
    <name type="scientific">Agathobacter rectalis</name>
    <dbReference type="NCBI Taxonomy" id="39491"/>
    <lineage>
        <taxon>Bacteria</taxon>
        <taxon>Bacillati</taxon>
        <taxon>Bacillota</taxon>
        <taxon>Clostridia</taxon>
        <taxon>Lachnospirales</taxon>
        <taxon>Lachnospiraceae</taxon>
        <taxon>Agathobacter</taxon>
    </lineage>
</organism>
<keyword evidence="3 6" id="KW-0812">Transmembrane</keyword>
<dbReference type="GO" id="GO:0005886">
    <property type="term" value="C:plasma membrane"/>
    <property type="evidence" value="ECO:0007669"/>
    <property type="project" value="UniProtKB-SubCell"/>
</dbReference>
<dbReference type="PANTHER" id="PTHR30250:SF11">
    <property type="entry name" value="O-ANTIGEN TRANSPORTER-RELATED"/>
    <property type="match status" value="1"/>
</dbReference>
<evidence type="ECO:0000256" key="5">
    <source>
        <dbReference type="ARBA" id="ARBA00023136"/>
    </source>
</evidence>
<feature type="transmembrane region" description="Helical" evidence="6">
    <location>
        <begin position="427"/>
        <end position="448"/>
    </location>
</feature>
<dbReference type="RefSeq" id="WP_118372333.1">
    <property type="nucleotide sequence ID" value="NZ_QROF01000013.1"/>
</dbReference>
<evidence type="ECO:0000313" key="7">
    <source>
        <dbReference type="EMBL" id="RHL02380.1"/>
    </source>
</evidence>
<keyword evidence="5 6" id="KW-0472">Membrane</keyword>